<comment type="caution">
    <text evidence="5">The sequence shown here is derived from an EMBL/GenBank/DDBJ whole genome shotgun (WGS) entry which is preliminary data.</text>
</comment>
<evidence type="ECO:0000256" key="2">
    <source>
        <dbReference type="ARBA" id="ARBA00022837"/>
    </source>
</evidence>
<evidence type="ECO:0000256" key="3">
    <source>
        <dbReference type="SAM" id="MobiDB-lite"/>
    </source>
</evidence>
<dbReference type="Gene3D" id="2.60.40.150">
    <property type="entry name" value="C2 domain"/>
    <property type="match status" value="1"/>
</dbReference>
<name>A0AAN8WD05_9MAGN</name>
<proteinExistence type="predicted"/>
<dbReference type="InterPro" id="IPR000008">
    <property type="entry name" value="C2_dom"/>
</dbReference>
<feature type="domain" description="C2" evidence="4">
    <location>
        <begin position="1"/>
        <end position="109"/>
    </location>
</feature>
<sequence>MACGTLQVMLVNAKDLKESAFLGKSNAYIVIHYGTQQHQTSVVRGEGRNPEWNEKFSFRTEYPASDDHDYKLVFRIMDKHHLGKDKFVGETTIYVKDILSMGAETSKVELHHQKYRIELEDKSFAGEICVSLNFTLDLIPLPGGAEKFDSDESQSVSRRTWKRSGKT</sequence>
<dbReference type="SUPFAM" id="SSF49562">
    <property type="entry name" value="C2 domain (Calcium/lipid-binding domain, CaLB)"/>
    <property type="match status" value="1"/>
</dbReference>
<dbReference type="SMART" id="SM00239">
    <property type="entry name" value="C2"/>
    <property type="match status" value="1"/>
</dbReference>
<dbReference type="AlphaFoldDB" id="A0AAN8WD05"/>
<dbReference type="PROSITE" id="PS50004">
    <property type="entry name" value="C2"/>
    <property type="match status" value="1"/>
</dbReference>
<accession>A0AAN8WD05</accession>
<protein>
    <submittedName>
        <fullName evidence="5">C2 domain</fullName>
    </submittedName>
</protein>
<dbReference type="Proteomes" id="UP001370490">
    <property type="component" value="Unassembled WGS sequence"/>
</dbReference>
<organism evidence="5 6">
    <name type="scientific">Dillenia turbinata</name>
    <dbReference type="NCBI Taxonomy" id="194707"/>
    <lineage>
        <taxon>Eukaryota</taxon>
        <taxon>Viridiplantae</taxon>
        <taxon>Streptophyta</taxon>
        <taxon>Embryophyta</taxon>
        <taxon>Tracheophyta</taxon>
        <taxon>Spermatophyta</taxon>
        <taxon>Magnoliopsida</taxon>
        <taxon>eudicotyledons</taxon>
        <taxon>Gunneridae</taxon>
        <taxon>Pentapetalae</taxon>
        <taxon>Dilleniales</taxon>
        <taxon>Dilleniaceae</taxon>
        <taxon>Dillenia</taxon>
    </lineage>
</organism>
<evidence type="ECO:0000313" key="5">
    <source>
        <dbReference type="EMBL" id="KAK6943647.1"/>
    </source>
</evidence>
<evidence type="ECO:0000256" key="1">
    <source>
        <dbReference type="ARBA" id="ARBA00022723"/>
    </source>
</evidence>
<dbReference type="PANTHER" id="PTHR46502">
    <property type="entry name" value="C2 DOMAIN-CONTAINING"/>
    <property type="match status" value="1"/>
</dbReference>
<dbReference type="InterPro" id="IPR035892">
    <property type="entry name" value="C2_domain_sf"/>
</dbReference>
<keyword evidence="2" id="KW-0106">Calcium</keyword>
<keyword evidence="6" id="KW-1185">Reference proteome</keyword>
<gene>
    <name evidence="5" type="ORF">RJ641_024749</name>
</gene>
<dbReference type="PANTHER" id="PTHR46502:SF22">
    <property type="entry name" value="C2 DOMAIN-CONTAINING PROTEIN"/>
    <property type="match status" value="1"/>
</dbReference>
<reference evidence="5 6" key="1">
    <citation type="submission" date="2023-12" db="EMBL/GenBank/DDBJ databases">
        <title>A high-quality genome assembly for Dillenia turbinata (Dilleniales).</title>
        <authorList>
            <person name="Chanderbali A."/>
        </authorList>
    </citation>
    <scope>NUCLEOTIDE SEQUENCE [LARGE SCALE GENOMIC DNA]</scope>
    <source>
        <strain evidence="5">LSX21</strain>
        <tissue evidence="5">Leaf</tissue>
    </source>
</reference>
<evidence type="ECO:0000313" key="6">
    <source>
        <dbReference type="Proteomes" id="UP001370490"/>
    </source>
</evidence>
<dbReference type="Pfam" id="PF00168">
    <property type="entry name" value="C2"/>
    <property type="match status" value="1"/>
</dbReference>
<feature type="region of interest" description="Disordered" evidence="3">
    <location>
        <begin position="147"/>
        <end position="167"/>
    </location>
</feature>
<dbReference type="GO" id="GO:0046872">
    <property type="term" value="F:metal ion binding"/>
    <property type="evidence" value="ECO:0007669"/>
    <property type="project" value="UniProtKB-KW"/>
</dbReference>
<evidence type="ECO:0000259" key="4">
    <source>
        <dbReference type="PROSITE" id="PS50004"/>
    </source>
</evidence>
<dbReference type="EMBL" id="JBAMMX010000003">
    <property type="protein sequence ID" value="KAK6943647.1"/>
    <property type="molecule type" value="Genomic_DNA"/>
</dbReference>
<keyword evidence="1" id="KW-0479">Metal-binding</keyword>